<evidence type="ECO:0000313" key="3">
    <source>
        <dbReference type="EMBL" id="MCW7754469.1"/>
    </source>
</evidence>
<keyword evidence="1" id="KW-0472">Membrane</keyword>
<proteinExistence type="predicted"/>
<evidence type="ECO:0000259" key="2">
    <source>
        <dbReference type="SMART" id="SM00382"/>
    </source>
</evidence>
<organism evidence="3 4">
    <name type="scientific">Desulfobotulus pelophilus</name>
    <dbReference type="NCBI Taxonomy" id="2823377"/>
    <lineage>
        <taxon>Bacteria</taxon>
        <taxon>Pseudomonadati</taxon>
        <taxon>Thermodesulfobacteriota</taxon>
        <taxon>Desulfobacteria</taxon>
        <taxon>Desulfobacterales</taxon>
        <taxon>Desulfobacteraceae</taxon>
        <taxon>Desulfobotulus</taxon>
    </lineage>
</organism>
<feature type="domain" description="AAA+ ATPase" evidence="2">
    <location>
        <begin position="43"/>
        <end position="185"/>
    </location>
</feature>
<dbReference type="PANTHER" id="PTHR35894:SF1">
    <property type="entry name" value="PHOSPHORIBULOKINASE _ URIDINE KINASE FAMILY"/>
    <property type="match status" value="1"/>
</dbReference>
<sequence length="513" mass="57288">MGYFHLLNLKREPFSNAPDPGFFYLARPHRDCLQQIEMSLRLRRGLTLVVGDVGAGKTTLCRHMYASFAEEPGILMVFVPDPAFRDVRAFLSHVASGLGLSKEGTVADLREAICSFLLEEASGKDRIPLVLIDEAQKVSLDIIEILREFLNFETNQRKLLQIVLVGQPELIRENRPPENFMDRVHLCHYLKPLRFRDTRELIHHRLSMAGRDGTGLFTMAALACIHHKSGGHPRKIIHLCHHTLLLLLIQNREKAGWSTVRQAASRLPLQEKDHSASSWLGGRMAFFLLICLNLMLILGLGYGLFQKDVPHKELADNGQAVGLQAGPAVLPPQQRIPAAPDSLENMGWNEGNISPVVLGQVTVRSGDRYGDMVRRVYGKATPELMEAVAGMNPHIRDYNRIYPGNRIHFPAIPLELTPRYPVVAFGEIRDLTAALEKMQTMAGNIPLRLVAFGQKGQPPLFRLVPDACLKDGAALGVWQAKLRQAATPGEDILITIWEDDLIFYTDPEAACIP</sequence>
<dbReference type="SUPFAM" id="SSF52540">
    <property type="entry name" value="P-loop containing nucleoside triphosphate hydrolases"/>
    <property type="match status" value="1"/>
</dbReference>
<dbReference type="Pfam" id="PF13401">
    <property type="entry name" value="AAA_22"/>
    <property type="match status" value="1"/>
</dbReference>
<dbReference type="InterPro" id="IPR049945">
    <property type="entry name" value="AAA_22"/>
</dbReference>
<evidence type="ECO:0000313" key="4">
    <source>
        <dbReference type="Proteomes" id="UP001209681"/>
    </source>
</evidence>
<keyword evidence="4" id="KW-1185">Reference proteome</keyword>
<reference evidence="3 4" key="1">
    <citation type="submission" date="2022-11" db="EMBL/GenBank/DDBJ databases">
        <title>Desulfobotulus tamanensis H1 sp. nov. - anaerobic, alkaliphilic, sulphate reducing bacterium isolated from terrestrial mud volcano.</title>
        <authorList>
            <person name="Frolova A."/>
            <person name="Merkel A.Y."/>
            <person name="Slobodkin A.I."/>
        </authorList>
    </citation>
    <scope>NUCLEOTIDE SEQUENCE [LARGE SCALE GENOMIC DNA]</scope>
    <source>
        <strain evidence="3 4">H1</strain>
    </source>
</reference>
<dbReference type="PANTHER" id="PTHR35894">
    <property type="entry name" value="GENERAL SECRETION PATHWAY PROTEIN A-RELATED"/>
    <property type="match status" value="1"/>
</dbReference>
<name>A0ABT3NAH8_9BACT</name>
<feature type="transmembrane region" description="Helical" evidence="1">
    <location>
        <begin position="284"/>
        <end position="305"/>
    </location>
</feature>
<dbReference type="RefSeq" id="WP_265425387.1">
    <property type="nucleotide sequence ID" value="NZ_JAPFPW010000012.1"/>
</dbReference>
<keyword evidence="1" id="KW-0812">Transmembrane</keyword>
<protein>
    <submittedName>
        <fullName evidence="3">AAA family ATPase</fullName>
    </submittedName>
</protein>
<dbReference type="InterPro" id="IPR052026">
    <property type="entry name" value="ExeA_AAA_ATPase_DNA-bind"/>
</dbReference>
<dbReference type="SMART" id="SM00382">
    <property type="entry name" value="AAA"/>
    <property type="match status" value="1"/>
</dbReference>
<comment type="caution">
    <text evidence="3">The sequence shown here is derived from an EMBL/GenBank/DDBJ whole genome shotgun (WGS) entry which is preliminary data.</text>
</comment>
<gene>
    <name evidence="3" type="ORF">OOT00_10780</name>
</gene>
<dbReference type="InterPro" id="IPR003593">
    <property type="entry name" value="AAA+_ATPase"/>
</dbReference>
<dbReference type="Proteomes" id="UP001209681">
    <property type="component" value="Unassembled WGS sequence"/>
</dbReference>
<evidence type="ECO:0000256" key="1">
    <source>
        <dbReference type="SAM" id="Phobius"/>
    </source>
</evidence>
<dbReference type="InterPro" id="IPR027417">
    <property type="entry name" value="P-loop_NTPase"/>
</dbReference>
<keyword evidence="1" id="KW-1133">Transmembrane helix</keyword>
<dbReference type="Gene3D" id="3.40.50.300">
    <property type="entry name" value="P-loop containing nucleotide triphosphate hydrolases"/>
    <property type="match status" value="1"/>
</dbReference>
<accession>A0ABT3NAH8</accession>
<dbReference type="EMBL" id="JAPFPW010000012">
    <property type="protein sequence ID" value="MCW7754469.1"/>
    <property type="molecule type" value="Genomic_DNA"/>
</dbReference>